<dbReference type="EMBL" id="CP017479">
    <property type="protein sequence ID" value="AOW10760.1"/>
    <property type="molecule type" value="Genomic_DNA"/>
</dbReference>
<dbReference type="InterPro" id="IPR001867">
    <property type="entry name" value="OmpR/PhoB-type_DNA-bd"/>
</dbReference>
<keyword evidence="2 8" id="KW-0597">Phosphoprotein</keyword>
<evidence type="ECO:0000256" key="4">
    <source>
        <dbReference type="ARBA" id="ARBA00023015"/>
    </source>
</evidence>
<dbReference type="Proteomes" id="UP000175968">
    <property type="component" value="Chromosome"/>
</dbReference>
<accession>A0AAC9I626</accession>
<keyword evidence="5 9" id="KW-0238">DNA-binding</keyword>
<dbReference type="GO" id="GO:0000156">
    <property type="term" value="F:phosphorelay response regulator activity"/>
    <property type="evidence" value="ECO:0007669"/>
    <property type="project" value="TreeGrafter"/>
</dbReference>
<gene>
    <name evidence="12" type="ORF">EM308_15370</name>
</gene>
<dbReference type="GO" id="GO:0006355">
    <property type="term" value="P:regulation of DNA-templated transcription"/>
    <property type="evidence" value="ECO:0007669"/>
    <property type="project" value="InterPro"/>
</dbReference>
<dbReference type="Pfam" id="PF00486">
    <property type="entry name" value="Trans_reg_C"/>
    <property type="match status" value="1"/>
</dbReference>
<evidence type="ECO:0000256" key="8">
    <source>
        <dbReference type="PROSITE-ProRule" id="PRU00169"/>
    </source>
</evidence>
<feature type="DNA-binding region" description="OmpR/PhoB-type" evidence="9">
    <location>
        <begin position="132"/>
        <end position="231"/>
    </location>
</feature>
<dbReference type="GO" id="GO:0005829">
    <property type="term" value="C:cytosol"/>
    <property type="evidence" value="ECO:0007669"/>
    <property type="project" value="TreeGrafter"/>
</dbReference>
<sequence>MDTALIIEDDQNISDLISIHLSDMEFEVDTAFDGKSGLLKALNNNYKIIILDVRLPELDGLEVCKRLRQEKVQTPILMVTSKSEEIDKIIGLEIGADDYLTKPFGIRELIARVKAILRRTEMTKERPKEIADQEMRISGLFINLDKRIVEVHDKRVELSPKEFDLLVLLASNPGRIYSRTQFLELVWGYQFEGYEHTVNSHINRLRAKIETDPNNPEFILTSWGVGYKFRE</sequence>
<dbReference type="SUPFAM" id="SSF52172">
    <property type="entry name" value="CheY-like"/>
    <property type="match status" value="1"/>
</dbReference>
<reference evidence="12 13" key="1">
    <citation type="submission" date="2016-10" db="EMBL/GenBank/DDBJ databases">
        <title>Flavobacterium gilvum sp. nov., isolated from stream water.</title>
        <authorList>
            <person name="Shin S.-K."/>
            <person name="Cho Y.-J."/>
            <person name="Yi H."/>
        </authorList>
    </citation>
    <scope>NUCLEOTIDE SEQUENCE [LARGE SCALE GENOMIC DNA]</scope>
    <source>
        <strain evidence="12 13">EM1308</strain>
    </source>
</reference>
<keyword evidence="3" id="KW-0902">Two-component regulatory system</keyword>
<dbReference type="PANTHER" id="PTHR48111">
    <property type="entry name" value="REGULATOR OF RPOS"/>
    <property type="match status" value="1"/>
</dbReference>
<dbReference type="SMART" id="SM00448">
    <property type="entry name" value="REC"/>
    <property type="match status" value="1"/>
</dbReference>
<dbReference type="KEGG" id="fgl:EM308_15370"/>
<dbReference type="GO" id="GO:0032993">
    <property type="term" value="C:protein-DNA complex"/>
    <property type="evidence" value="ECO:0007669"/>
    <property type="project" value="TreeGrafter"/>
</dbReference>
<dbReference type="FunFam" id="1.10.10.10:FF:000018">
    <property type="entry name" value="DNA-binding response regulator ResD"/>
    <property type="match status" value="1"/>
</dbReference>
<dbReference type="InterPro" id="IPR016032">
    <property type="entry name" value="Sig_transdc_resp-reg_C-effctor"/>
</dbReference>
<dbReference type="CDD" id="cd00383">
    <property type="entry name" value="trans_reg_C"/>
    <property type="match status" value="1"/>
</dbReference>
<evidence type="ECO:0000313" key="13">
    <source>
        <dbReference type="Proteomes" id="UP000175968"/>
    </source>
</evidence>
<dbReference type="SMART" id="SM00862">
    <property type="entry name" value="Trans_reg_C"/>
    <property type="match status" value="1"/>
</dbReference>
<keyword evidence="6" id="KW-0804">Transcription</keyword>
<dbReference type="FunFam" id="3.40.50.2300:FF:000001">
    <property type="entry name" value="DNA-binding response regulator PhoB"/>
    <property type="match status" value="1"/>
</dbReference>
<proteinExistence type="predicted"/>
<dbReference type="Gene3D" id="3.40.50.2300">
    <property type="match status" value="1"/>
</dbReference>
<comment type="function">
    <text evidence="7">This protein is a positive regulator for the phosphate regulon. Transcription of this operon is positively regulated by PhoB and PhoR when phosphate is limited.</text>
</comment>
<feature type="domain" description="OmpR/PhoB-type" evidence="11">
    <location>
        <begin position="132"/>
        <end position="231"/>
    </location>
</feature>
<evidence type="ECO:0000256" key="7">
    <source>
        <dbReference type="ARBA" id="ARBA00024735"/>
    </source>
</evidence>
<dbReference type="PROSITE" id="PS50110">
    <property type="entry name" value="RESPONSE_REGULATORY"/>
    <property type="match status" value="1"/>
</dbReference>
<dbReference type="InterPro" id="IPR036388">
    <property type="entry name" value="WH-like_DNA-bd_sf"/>
</dbReference>
<keyword evidence="4" id="KW-0805">Transcription regulation</keyword>
<evidence type="ECO:0000256" key="5">
    <source>
        <dbReference type="ARBA" id="ARBA00023125"/>
    </source>
</evidence>
<feature type="modified residue" description="4-aspartylphosphate" evidence="8">
    <location>
        <position position="52"/>
    </location>
</feature>
<evidence type="ECO:0000256" key="6">
    <source>
        <dbReference type="ARBA" id="ARBA00023163"/>
    </source>
</evidence>
<dbReference type="PANTHER" id="PTHR48111:SF4">
    <property type="entry name" value="DNA-BINDING DUAL TRANSCRIPTIONAL REGULATOR OMPR"/>
    <property type="match status" value="1"/>
</dbReference>
<dbReference type="InterPro" id="IPR039420">
    <property type="entry name" value="WalR-like"/>
</dbReference>
<evidence type="ECO:0000259" key="11">
    <source>
        <dbReference type="PROSITE" id="PS51755"/>
    </source>
</evidence>
<evidence type="ECO:0000259" key="10">
    <source>
        <dbReference type="PROSITE" id="PS50110"/>
    </source>
</evidence>
<feature type="domain" description="Response regulatory" evidence="10">
    <location>
        <begin position="3"/>
        <end position="117"/>
    </location>
</feature>
<evidence type="ECO:0000256" key="9">
    <source>
        <dbReference type="PROSITE-ProRule" id="PRU01091"/>
    </source>
</evidence>
<evidence type="ECO:0000256" key="3">
    <source>
        <dbReference type="ARBA" id="ARBA00023012"/>
    </source>
</evidence>
<dbReference type="Gene3D" id="6.10.250.690">
    <property type="match status" value="1"/>
</dbReference>
<dbReference type="RefSeq" id="WP_035638458.1">
    <property type="nucleotide sequence ID" value="NZ_CP017479.1"/>
</dbReference>
<dbReference type="SUPFAM" id="SSF46894">
    <property type="entry name" value="C-terminal effector domain of the bipartite response regulators"/>
    <property type="match status" value="1"/>
</dbReference>
<keyword evidence="13" id="KW-1185">Reference proteome</keyword>
<dbReference type="InterPro" id="IPR011006">
    <property type="entry name" value="CheY-like_superfamily"/>
</dbReference>
<protein>
    <recommendedName>
        <fullName evidence="1">Phosphate regulon transcriptional regulatory protein PhoB</fullName>
    </recommendedName>
</protein>
<dbReference type="Pfam" id="PF00072">
    <property type="entry name" value="Response_reg"/>
    <property type="match status" value="1"/>
</dbReference>
<evidence type="ECO:0000256" key="2">
    <source>
        <dbReference type="ARBA" id="ARBA00022553"/>
    </source>
</evidence>
<dbReference type="InterPro" id="IPR001789">
    <property type="entry name" value="Sig_transdc_resp-reg_receiver"/>
</dbReference>
<dbReference type="Gene3D" id="1.10.10.10">
    <property type="entry name" value="Winged helix-like DNA-binding domain superfamily/Winged helix DNA-binding domain"/>
    <property type="match status" value="1"/>
</dbReference>
<evidence type="ECO:0000313" key="12">
    <source>
        <dbReference type="EMBL" id="AOW10760.1"/>
    </source>
</evidence>
<dbReference type="GO" id="GO:0000976">
    <property type="term" value="F:transcription cis-regulatory region binding"/>
    <property type="evidence" value="ECO:0007669"/>
    <property type="project" value="TreeGrafter"/>
</dbReference>
<dbReference type="AlphaFoldDB" id="A0AAC9I626"/>
<name>A0AAC9I626_9FLAO</name>
<dbReference type="PROSITE" id="PS51755">
    <property type="entry name" value="OMPR_PHOB"/>
    <property type="match status" value="1"/>
</dbReference>
<organism evidence="12 13">
    <name type="scientific">Flavobacterium gilvum</name>
    <dbReference type="NCBI Taxonomy" id="1492737"/>
    <lineage>
        <taxon>Bacteria</taxon>
        <taxon>Pseudomonadati</taxon>
        <taxon>Bacteroidota</taxon>
        <taxon>Flavobacteriia</taxon>
        <taxon>Flavobacteriales</taxon>
        <taxon>Flavobacteriaceae</taxon>
        <taxon>Flavobacterium</taxon>
    </lineage>
</organism>
<evidence type="ECO:0000256" key="1">
    <source>
        <dbReference type="ARBA" id="ARBA00013332"/>
    </source>
</evidence>